<dbReference type="GO" id="GO:0016491">
    <property type="term" value="F:oxidoreductase activity"/>
    <property type="evidence" value="ECO:0007669"/>
    <property type="project" value="UniProtKB-KW"/>
</dbReference>
<dbReference type="InterPro" id="IPR016166">
    <property type="entry name" value="FAD-bd_PCMH"/>
</dbReference>
<dbReference type="InterPro" id="IPR051312">
    <property type="entry name" value="Diverse_Substr_Oxidored"/>
</dbReference>
<dbReference type="Gene3D" id="3.30.43.10">
    <property type="entry name" value="Uridine Diphospho-n-acetylenolpyruvylglucosamine Reductase, domain 2"/>
    <property type="match status" value="1"/>
</dbReference>
<dbReference type="SMART" id="SM01092">
    <property type="entry name" value="CO_deh_flav_C"/>
    <property type="match status" value="1"/>
</dbReference>
<dbReference type="InterPro" id="IPR016167">
    <property type="entry name" value="FAD-bd_PCMH_sub1"/>
</dbReference>
<dbReference type="Pfam" id="PF03450">
    <property type="entry name" value="CO_deh_flav_C"/>
    <property type="match status" value="1"/>
</dbReference>
<dbReference type="Gene3D" id="3.30.465.10">
    <property type="match status" value="1"/>
</dbReference>
<feature type="domain" description="FAD-binding PCMH-type" evidence="4">
    <location>
        <begin position="1"/>
        <end position="174"/>
    </location>
</feature>
<dbReference type="Pfam" id="PF00941">
    <property type="entry name" value="FAD_binding_5"/>
    <property type="match status" value="1"/>
</dbReference>
<keyword evidence="2" id="KW-0274">FAD</keyword>
<dbReference type="InterPro" id="IPR005107">
    <property type="entry name" value="CO_DH_flav_C"/>
</dbReference>
<evidence type="ECO:0000256" key="3">
    <source>
        <dbReference type="ARBA" id="ARBA00023002"/>
    </source>
</evidence>
<dbReference type="RefSeq" id="WP_044732372.1">
    <property type="nucleotide sequence ID" value="NZ_JYBP01000003.1"/>
</dbReference>
<evidence type="ECO:0000313" key="6">
    <source>
        <dbReference type="Proteomes" id="UP000032522"/>
    </source>
</evidence>
<protein>
    <submittedName>
        <fullName evidence="5">FAD binding domain in molybdopterin dehydrogenase family protein</fullName>
    </submittedName>
</protein>
<sequence>MVPFDFAYYRPQSIAEATALFAALEQDGKRPLYYGGGTEIITLSRLNLVRTDAVIDIKAIPECRVLDASADPLVFGAALSLTELEEANPFPLLTKAAREVADRTARNQITLGGNICGQIFYRETALPLFVAEADAIIAGPYGIRQCRFSDWFHQQLQLGRGEFVVQFKVDRAAAALPHFHRKRRKQGEVGYPLVTIAALKKDGAIRVALSGVCPFPFRSTEVEAHLNDRSRPAAERIQAAVAAFPRPILHDIEGSADYRLFVAAQLLEDMLRELGDGETV</sequence>
<evidence type="ECO:0000259" key="4">
    <source>
        <dbReference type="PROSITE" id="PS51387"/>
    </source>
</evidence>
<dbReference type="PATRIC" id="fig|1462.6.peg.3094"/>
<dbReference type="Gene3D" id="3.30.390.50">
    <property type="entry name" value="CO dehydrogenase flavoprotein, C-terminal domain"/>
    <property type="match status" value="1"/>
</dbReference>
<dbReference type="GO" id="GO:0071949">
    <property type="term" value="F:FAD binding"/>
    <property type="evidence" value="ECO:0007669"/>
    <property type="project" value="InterPro"/>
</dbReference>
<dbReference type="Proteomes" id="UP000032522">
    <property type="component" value="Unassembled WGS sequence"/>
</dbReference>
<name>A0A0D8BU00_GEOKU</name>
<keyword evidence="1" id="KW-0285">Flavoprotein</keyword>
<accession>A0A0D8BU00</accession>
<keyword evidence="3" id="KW-0560">Oxidoreductase</keyword>
<dbReference type="SUPFAM" id="SSF56176">
    <property type="entry name" value="FAD-binding/transporter-associated domain-like"/>
    <property type="match status" value="1"/>
</dbReference>
<dbReference type="PANTHER" id="PTHR42659:SF2">
    <property type="entry name" value="XANTHINE DEHYDROGENASE SUBUNIT C-RELATED"/>
    <property type="match status" value="1"/>
</dbReference>
<dbReference type="InterPro" id="IPR016169">
    <property type="entry name" value="FAD-bd_PCMH_sub2"/>
</dbReference>
<dbReference type="OrthoDB" id="9774454at2"/>
<evidence type="ECO:0000256" key="1">
    <source>
        <dbReference type="ARBA" id="ARBA00022630"/>
    </source>
</evidence>
<dbReference type="PANTHER" id="PTHR42659">
    <property type="entry name" value="XANTHINE DEHYDROGENASE SUBUNIT C-RELATED"/>
    <property type="match status" value="1"/>
</dbReference>
<comment type="caution">
    <text evidence="5">The sequence shown here is derived from an EMBL/GenBank/DDBJ whole genome shotgun (WGS) entry which is preliminary data.</text>
</comment>
<dbReference type="InterPro" id="IPR036318">
    <property type="entry name" value="FAD-bd_PCMH-like_sf"/>
</dbReference>
<dbReference type="AlphaFoldDB" id="A0A0D8BU00"/>
<reference evidence="5 6" key="1">
    <citation type="submission" date="2015-01" db="EMBL/GenBank/DDBJ databases">
        <authorList>
            <person name="Filippidou S."/>
            <person name="Jeanneret N."/>
            <person name="Russel-Delif L."/>
            <person name="Junier T."/>
            <person name="Wunderlin T."/>
            <person name="Molina V."/>
            <person name="Johnson S.L."/>
            <person name="Davenport K.W."/>
            <person name="Chain P.S."/>
            <person name="Dorador C."/>
            <person name="Junier P."/>
        </authorList>
    </citation>
    <scope>NUCLEOTIDE SEQUENCE [LARGE SCALE GENOMIC DNA]</scope>
    <source>
        <strain evidence="5 6">Et7/4</strain>
    </source>
</reference>
<dbReference type="InterPro" id="IPR002346">
    <property type="entry name" value="Mopterin_DH_FAD-bd"/>
</dbReference>
<dbReference type="InterPro" id="IPR036683">
    <property type="entry name" value="CO_DH_flav_C_dom_sf"/>
</dbReference>
<gene>
    <name evidence="5" type="ORF">LG52_2802</name>
</gene>
<dbReference type="EMBL" id="JYBP01000003">
    <property type="protein sequence ID" value="KJE27610.1"/>
    <property type="molecule type" value="Genomic_DNA"/>
</dbReference>
<organism evidence="5 6">
    <name type="scientific">Geobacillus kaustophilus</name>
    <dbReference type="NCBI Taxonomy" id="1462"/>
    <lineage>
        <taxon>Bacteria</taxon>
        <taxon>Bacillati</taxon>
        <taxon>Bacillota</taxon>
        <taxon>Bacilli</taxon>
        <taxon>Bacillales</taxon>
        <taxon>Anoxybacillaceae</taxon>
        <taxon>Geobacillus</taxon>
        <taxon>Geobacillus thermoleovorans group</taxon>
    </lineage>
</organism>
<dbReference type="PROSITE" id="PS51387">
    <property type="entry name" value="FAD_PCMH"/>
    <property type="match status" value="1"/>
</dbReference>
<dbReference type="SUPFAM" id="SSF55447">
    <property type="entry name" value="CO dehydrogenase flavoprotein C-terminal domain-like"/>
    <property type="match status" value="1"/>
</dbReference>
<evidence type="ECO:0000256" key="2">
    <source>
        <dbReference type="ARBA" id="ARBA00022827"/>
    </source>
</evidence>
<evidence type="ECO:0000313" key="5">
    <source>
        <dbReference type="EMBL" id="KJE27610.1"/>
    </source>
</evidence>
<proteinExistence type="predicted"/>